<dbReference type="GO" id="GO:0006508">
    <property type="term" value="P:proteolysis"/>
    <property type="evidence" value="ECO:0007669"/>
    <property type="project" value="UniProtKB-KW"/>
</dbReference>
<protein>
    <recommendedName>
        <fullName evidence="15">Tripeptidyl-peptidase II</fullName>
    </recommendedName>
</protein>
<dbReference type="InterPro" id="IPR046940">
    <property type="entry name" value="TPPII_Ig-like_sf"/>
</dbReference>
<dbReference type="PANTHER" id="PTHR43806:SF14">
    <property type="entry name" value="TRIPEPTIDYL-PEPTIDASE 2"/>
    <property type="match status" value="1"/>
</dbReference>
<evidence type="ECO:0000256" key="5">
    <source>
        <dbReference type="ARBA" id="ARBA00022801"/>
    </source>
</evidence>
<evidence type="ECO:0000256" key="4">
    <source>
        <dbReference type="ARBA" id="ARBA00022670"/>
    </source>
</evidence>
<dbReference type="InterPro" id="IPR048383">
    <property type="entry name" value="TPPII_Ig-like-1"/>
</dbReference>
<dbReference type="InterPro" id="IPR023828">
    <property type="entry name" value="Peptidase_S8_Ser-AS"/>
</dbReference>
<dbReference type="PROSITE" id="PS00138">
    <property type="entry name" value="SUBTILASE_SER"/>
    <property type="match status" value="1"/>
</dbReference>
<accession>A0A7S4AXP0</accession>
<dbReference type="Gene3D" id="1.25.40.710">
    <property type="match status" value="1"/>
</dbReference>
<feature type="domain" description="Tripeptidyl-peptidase II first Ig-like" evidence="12">
    <location>
        <begin position="566"/>
        <end position="687"/>
    </location>
</feature>
<feature type="active site" description="Charge relay system" evidence="8">
    <location>
        <position position="48"/>
    </location>
</feature>
<proteinExistence type="inferred from homology"/>
<keyword evidence="6 8" id="KW-0720">Serine protease</keyword>
<dbReference type="GO" id="GO:0004252">
    <property type="term" value="F:serine-type endopeptidase activity"/>
    <property type="evidence" value="ECO:0007669"/>
    <property type="project" value="UniProtKB-UniRule"/>
</dbReference>
<dbReference type="SUPFAM" id="SSF52743">
    <property type="entry name" value="Subtilisin-like"/>
    <property type="match status" value="1"/>
</dbReference>
<gene>
    <name evidence="14" type="ORF">PAUS00366_LOCUS23263</name>
</gene>
<evidence type="ECO:0000256" key="6">
    <source>
        <dbReference type="ARBA" id="ARBA00022825"/>
    </source>
</evidence>
<comment type="catalytic activity">
    <reaction evidence="7">
        <text>Hydrolysis of proteins with broad specificity for peptide bonds, and a preference for a large uncharged residue in P1. Hydrolyzes peptide amides.</text>
        <dbReference type="EC" id="3.4.21.62"/>
    </reaction>
</comment>
<dbReference type="InterPro" id="IPR000209">
    <property type="entry name" value="Peptidase_S8/S53_dom"/>
</dbReference>
<keyword evidence="3" id="KW-0031">Aminopeptidase</keyword>
<evidence type="ECO:0000259" key="10">
    <source>
        <dbReference type="Pfam" id="PF00082"/>
    </source>
</evidence>
<feature type="active site" description="Charge relay system" evidence="8">
    <location>
        <position position="300"/>
    </location>
</feature>
<dbReference type="PANTHER" id="PTHR43806">
    <property type="entry name" value="PEPTIDASE S8"/>
    <property type="match status" value="1"/>
</dbReference>
<dbReference type="GO" id="GO:0008240">
    <property type="term" value="F:tripeptidyl-peptidase activity"/>
    <property type="evidence" value="ECO:0007669"/>
    <property type="project" value="UniProtKB-EC"/>
</dbReference>
<feature type="domain" description="Peptidase S8/S53" evidence="10">
    <location>
        <begin position="39"/>
        <end position="540"/>
    </location>
</feature>
<dbReference type="Pfam" id="PF12580">
    <property type="entry name" value="TPPII"/>
    <property type="match status" value="1"/>
</dbReference>
<evidence type="ECO:0000256" key="3">
    <source>
        <dbReference type="ARBA" id="ARBA00022438"/>
    </source>
</evidence>
<feature type="compositionally biased region" description="Basic and acidic residues" evidence="9">
    <location>
        <begin position="184"/>
        <end position="197"/>
    </location>
</feature>
<dbReference type="Gene3D" id="2.60.40.3170">
    <property type="match status" value="1"/>
</dbReference>
<reference evidence="14" key="1">
    <citation type="submission" date="2021-01" db="EMBL/GenBank/DDBJ databases">
        <authorList>
            <person name="Corre E."/>
            <person name="Pelletier E."/>
            <person name="Niang G."/>
            <person name="Scheremetjew M."/>
            <person name="Finn R."/>
            <person name="Kale V."/>
            <person name="Holt S."/>
            <person name="Cochrane G."/>
            <person name="Meng A."/>
            <person name="Brown T."/>
            <person name="Cohen L."/>
        </authorList>
    </citation>
    <scope>NUCLEOTIDE SEQUENCE</scope>
    <source>
        <strain evidence="14">10249 10 AB</strain>
    </source>
</reference>
<dbReference type="InterPro" id="IPR022398">
    <property type="entry name" value="Peptidase_S8_His-AS"/>
</dbReference>
<organism evidence="14">
    <name type="scientific">Pseudo-nitzschia australis</name>
    <dbReference type="NCBI Taxonomy" id="44445"/>
    <lineage>
        <taxon>Eukaryota</taxon>
        <taxon>Sar</taxon>
        <taxon>Stramenopiles</taxon>
        <taxon>Ochrophyta</taxon>
        <taxon>Bacillariophyta</taxon>
        <taxon>Bacillariophyceae</taxon>
        <taxon>Bacillariophycidae</taxon>
        <taxon>Bacillariales</taxon>
        <taxon>Bacillariaceae</taxon>
        <taxon>Pseudo-nitzschia</taxon>
    </lineage>
</organism>
<evidence type="ECO:0000256" key="7">
    <source>
        <dbReference type="ARBA" id="ARBA00023529"/>
    </source>
</evidence>
<sequence>MVLATSVSATSNAFSSSRGIPKQETKILDLLQGEPNADGRGVKIAVLDTGCDLAAAGLQETSEGLPKYLDFLDCTGDGDIDTTATTTIPEVSSDETEKGKPVVVKGKSGRSLTLGEWAPKPGSKIRLGSIRLYDVIPRSVKGRLVRERKAAFVDEHRRLIAQTQQTLDELQSKIDTCASDSGDGEGKSDKDKKADEKKQFILQRKDAETLLGQYQAVMEAYDDAGPYMDVVLFQDENEEDDYKAVIDLRADGNLTESVPFSAFAKKRQMGEFGFGSSVTFCIQIYDEGKTLSIVTDAGSHGTHVAGIAAANFGADNIKNGVAPGAQVLACKIGDQRLGSAETGTGLVRALIAAKKYGCDLVNLSYGEPSWQPDSGRVSQVFADATKKWGITVFTSAGNDGPALSSLGSPGALSSCITVGAYVSSDMMVDQYSTLPDGEEALRDASYYFSSRGPTPDGLLPDICAPGGAISPIPRHALQGKAQYHGTSMSSPNACGVAACVLSAVKQRLGITHLPPPALRKGLLNTAVPVDVADPFAQGAGLVAATTAVDYILENRGKPAQDLTLDVSLPSRNKARGLYIRDALELDGPMTFDVRVKPDFQHALTRTSDEMDEVLSMELDLDLRPSKSWVKCPERMTLTSAIERNGQHFSIRLAVDDLSPGVHYATVDGIDSTDSGRGPLFQLPVTVVKPHSAIVDANNPTSTLNEHEAITLKENGIDYSMSYQLEAGAPNRRFLEVPSIAEWATIKIKSTDPNPSATSPNRVLIHAVPFVRGDIPNTEVQLKKLIQVTEGYEKEFSMNVKGGSTLEVCLQLLWLANAASSSVVVDVEFHSFSTKSPTLRASQPLAISAGREFARFGAAANLRTEKLNPSASLDTVHRTLRPSTYDIVSGSADRDIMPPSDAELKANPELKLSDGTEIYNMFLKYEFEIDSDKPIKVTPVVTSLFNQLYDSPLDSQIWELRDSNSQLLECGSSMHHSNDVALEKGKHTISFHTRHPSRQVLEQIKDIPLQLLMSIDALDCKVYSELDKASTPTVTGDGRSEVGLRVLQKGSFQDLYVSRPTGDLPSWIKPGDVMSGKVSLEKSHSAVTSMQLTYQVPPKSQVKKLNENKLPEDKEDEKTLDEIVFDSKVSHLSNIRSKDAAAYKELSDTLLQENSTNVPLLSELLSFAKETKLEGEDSKEAARVNEIKKIRDLLSVSNGGPIDESALAQYYGVALPTEEDLQDDKDAAKLKKKMDEQKKLLKATLLALSDAAAALALSDSSQTDALDSSVKELKKWAPFSDPKDKDQKDKLTYAMTLSRHLRLCKGEKGSAIKTLMDARKDAKSSEHYKKLTEELLVIYESLEGTEHVVEDTKNTLYTRFPPK</sequence>
<evidence type="ECO:0000256" key="9">
    <source>
        <dbReference type="SAM" id="MobiDB-lite"/>
    </source>
</evidence>
<dbReference type="PROSITE" id="PS00137">
    <property type="entry name" value="SUBTILASE_HIS"/>
    <property type="match status" value="1"/>
</dbReference>
<evidence type="ECO:0000259" key="11">
    <source>
        <dbReference type="Pfam" id="PF12580"/>
    </source>
</evidence>
<feature type="region of interest" description="Disordered" evidence="9">
    <location>
        <begin position="176"/>
        <end position="197"/>
    </location>
</feature>
<dbReference type="Pfam" id="PF21223">
    <property type="entry name" value="TPPII_Ig-like-1"/>
    <property type="match status" value="1"/>
</dbReference>
<keyword evidence="4 8" id="KW-0645">Protease</keyword>
<dbReference type="GO" id="GO:0005829">
    <property type="term" value="C:cytosol"/>
    <property type="evidence" value="ECO:0007669"/>
    <property type="project" value="TreeGrafter"/>
</dbReference>
<evidence type="ECO:0000259" key="12">
    <source>
        <dbReference type="Pfam" id="PF21223"/>
    </source>
</evidence>
<keyword evidence="5 8" id="KW-0378">Hydrolase</keyword>
<dbReference type="Gene3D" id="3.40.50.200">
    <property type="entry name" value="Peptidase S8/S53 domain"/>
    <property type="match status" value="2"/>
</dbReference>
<feature type="domain" description="Tripeptidyl-peptidase II galactose-binding" evidence="13">
    <location>
        <begin position="730"/>
        <end position="813"/>
    </location>
</feature>
<dbReference type="InterPro" id="IPR015500">
    <property type="entry name" value="Peptidase_S8_subtilisin-rel"/>
</dbReference>
<name>A0A7S4AXP0_9STRA</name>
<evidence type="ECO:0000256" key="8">
    <source>
        <dbReference type="PROSITE-ProRule" id="PRU01240"/>
    </source>
</evidence>
<dbReference type="InterPro" id="IPR050131">
    <property type="entry name" value="Peptidase_S8_subtilisin-like"/>
</dbReference>
<evidence type="ECO:0008006" key="15">
    <source>
        <dbReference type="Google" id="ProtNLM"/>
    </source>
</evidence>
<dbReference type="InterPro" id="IPR048384">
    <property type="entry name" value="TPPII_GBD"/>
</dbReference>
<comment type="similarity">
    <text evidence="2 8">Belongs to the peptidase S8 family.</text>
</comment>
<dbReference type="PRINTS" id="PR00723">
    <property type="entry name" value="SUBTILISIN"/>
</dbReference>
<evidence type="ECO:0000259" key="13">
    <source>
        <dbReference type="Pfam" id="PF21316"/>
    </source>
</evidence>
<feature type="active site" description="Charge relay system" evidence="8">
    <location>
        <position position="487"/>
    </location>
</feature>
<dbReference type="InterPro" id="IPR046939">
    <property type="entry name" value="TPPII_C_sf"/>
</dbReference>
<dbReference type="InterPro" id="IPR022229">
    <property type="entry name" value="TPPII_Ig-like-2"/>
</dbReference>
<dbReference type="PROSITE" id="PS51892">
    <property type="entry name" value="SUBTILASE"/>
    <property type="match status" value="1"/>
</dbReference>
<comment type="catalytic activity">
    <reaction evidence="1">
        <text>Release of an N-terminal tripeptide from a polypeptide.</text>
        <dbReference type="EC" id="3.4.14.10"/>
    </reaction>
</comment>
<dbReference type="EMBL" id="HBIX01035531">
    <property type="protein sequence ID" value="CAE0730477.1"/>
    <property type="molecule type" value="Transcribed_RNA"/>
</dbReference>
<feature type="domain" description="Tripeptidyl peptidase II second Ig-like" evidence="11">
    <location>
        <begin position="860"/>
        <end position="1061"/>
    </location>
</feature>
<dbReference type="Pfam" id="PF00082">
    <property type="entry name" value="Peptidase_S8"/>
    <property type="match status" value="1"/>
</dbReference>
<evidence type="ECO:0000256" key="2">
    <source>
        <dbReference type="ARBA" id="ARBA00011073"/>
    </source>
</evidence>
<dbReference type="GO" id="GO:0004177">
    <property type="term" value="F:aminopeptidase activity"/>
    <property type="evidence" value="ECO:0007669"/>
    <property type="project" value="UniProtKB-KW"/>
</dbReference>
<dbReference type="Pfam" id="PF21316">
    <property type="entry name" value="TPPII_GBD"/>
    <property type="match status" value="1"/>
</dbReference>
<dbReference type="InterPro" id="IPR036852">
    <property type="entry name" value="Peptidase_S8/S53_dom_sf"/>
</dbReference>
<evidence type="ECO:0000256" key="1">
    <source>
        <dbReference type="ARBA" id="ARBA00001910"/>
    </source>
</evidence>
<evidence type="ECO:0000313" key="14">
    <source>
        <dbReference type="EMBL" id="CAE0730477.1"/>
    </source>
</evidence>